<dbReference type="EMBL" id="CAVMBE010000001">
    <property type="protein sequence ID" value="CAK3761147.1"/>
    <property type="molecule type" value="Genomic_DNA"/>
</dbReference>
<keyword evidence="3" id="KW-1185">Reference proteome</keyword>
<evidence type="ECO:0000313" key="2">
    <source>
        <dbReference type="EMBL" id="CAK3761147.1"/>
    </source>
</evidence>
<dbReference type="InterPro" id="IPR019019">
    <property type="entry name" value="H-type_lectin_domain"/>
</dbReference>
<dbReference type="SUPFAM" id="SSF141086">
    <property type="entry name" value="Agglutinin HPA-like"/>
    <property type="match status" value="1"/>
</dbReference>
<dbReference type="InterPro" id="IPR037221">
    <property type="entry name" value="H-type_lectin_dom_sf"/>
</dbReference>
<organism evidence="2 3">
    <name type="scientific">Lecanosticta acicola</name>
    <dbReference type="NCBI Taxonomy" id="111012"/>
    <lineage>
        <taxon>Eukaryota</taxon>
        <taxon>Fungi</taxon>
        <taxon>Dikarya</taxon>
        <taxon>Ascomycota</taxon>
        <taxon>Pezizomycotina</taxon>
        <taxon>Dothideomycetes</taxon>
        <taxon>Dothideomycetidae</taxon>
        <taxon>Mycosphaerellales</taxon>
        <taxon>Mycosphaerellaceae</taxon>
        <taxon>Lecanosticta</taxon>
    </lineage>
</organism>
<dbReference type="Gene3D" id="2.60.40.2080">
    <property type="match status" value="2"/>
</dbReference>
<dbReference type="AlphaFoldDB" id="A0AAI8VUY1"/>
<feature type="domain" description="H-type lectin" evidence="1">
    <location>
        <begin position="262"/>
        <end position="329"/>
    </location>
</feature>
<proteinExistence type="predicted"/>
<comment type="caution">
    <text evidence="2">The sequence shown here is derived from an EMBL/GenBank/DDBJ whole genome shotgun (WGS) entry which is preliminary data.</text>
</comment>
<dbReference type="Proteomes" id="UP001296104">
    <property type="component" value="Unassembled WGS sequence"/>
</dbReference>
<reference evidence="2" key="1">
    <citation type="submission" date="2023-11" db="EMBL/GenBank/DDBJ databases">
        <authorList>
            <person name="Alioto T."/>
            <person name="Alioto T."/>
            <person name="Gomez Garrido J."/>
        </authorList>
    </citation>
    <scope>NUCLEOTIDE SEQUENCE</scope>
</reference>
<name>A0AAI8VUY1_9PEZI</name>
<dbReference type="GO" id="GO:0007155">
    <property type="term" value="P:cell adhesion"/>
    <property type="evidence" value="ECO:0007669"/>
    <property type="project" value="InterPro"/>
</dbReference>
<accession>A0AAI8VUY1</accession>
<sequence length="333" mass="36787">MRIMTLLAKCNTASTSELGLSTPMNRLENGAAGFTHLSEAGPDTGVFALSEVRENRGQADRGGSRIIALPQQHYEKPPQIAKGLKAFDLSHEARDCDGKRAIDIELCLITHPKNTSTMRPMIQARNSSSNTQLIHDAEMTWMEVKQRASDCMVFTTTWNLEDGERKKEVKFPRPQKGNVEVVCWIKDFRFRTWDAGPYSCDVWASNVTSDGFTANVSGGKNAERVTTTCIVYYKGKPKVASGTFSTEDLEARQEESFSNSGRIDFPKDTFTKTPTVLVALNQFDLAGGRDMSLGAYVSNVDQQGFDWQLNTRGDGPNDALRSAEASYVALGFV</sequence>
<evidence type="ECO:0000313" key="3">
    <source>
        <dbReference type="Proteomes" id="UP001296104"/>
    </source>
</evidence>
<gene>
    <name evidence="2" type="ORF">LECACI_7A000303</name>
</gene>
<dbReference type="GO" id="GO:0030246">
    <property type="term" value="F:carbohydrate binding"/>
    <property type="evidence" value="ECO:0007669"/>
    <property type="project" value="InterPro"/>
</dbReference>
<protein>
    <recommendedName>
        <fullName evidence="1">H-type lectin domain-containing protein</fullName>
    </recommendedName>
</protein>
<evidence type="ECO:0000259" key="1">
    <source>
        <dbReference type="Pfam" id="PF09458"/>
    </source>
</evidence>
<dbReference type="Pfam" id="PF09458">
    <property type="entry name" value="H_lectin"/>
    <property type="match status" value="1"/>
</dbReference>